<evidence type="ECO:0000313" key="3">
    <source>
        <dbReference type="Proteomes" id="UP001141183"/>
    </source>
</evidence>
<proteinExistence type="predicted"/>
<keyword evidence="3" id="KW-1185">Reference proteome</keyword>
<dbReference type="RefSeq" id="WP_272470001.1">
    <property type="nucleotide sequence ID" value="NZ_JAMRYU010000001.1"/>
</dbReference>
<dbReference type="InterPro" id="IPR015943">
    <property type="entry name" value="WD40/YVTN_repeat-like_dom_sf"/>
</dbReference>
<evidence type="ECO:0000313" key="2">
    <source>
        <dbReference type="EMBL" id="MDC4238836.1"/>
    </source>
</evidence>
<dbReference type="EMBL" id="JAMRYU010000001">
    <property type="protein sequence ID" value="MDC4238836.1"/>
    <property type="molecule type" value="Genomic_DNA"/>
</dbReference>
<feature type="transmembrane region" description="Helical" evidence="1">
    <location>
        <begin position="100"/>
        <end position="118"/>
    </location>
</feature>
<gene>
    <name evidence="2" type="ORF">NE398_01455</name>
</gene>
<sequence>MKKSKQITIFSKLLSIIINPIFILVYWISFYELYTLCRFGRVDHNITILFICMLFFLACIIYLIVAVRKKNMISPQYPTDDYTFDENSKRKWSKSSLKTIWTYIAIIIMVIITVFYGAKIYHSATNFRGKLSWVLHDLGHKKEIKLEHNNIYEDGIEGLFNDINDKVHMPETLYVSDNFSLEFDSDGTIQSIYGFLYGKNDKDELESYLICYDSNKSKKIIISLKGYVNADFNEDKRLEPLIDTMKAIPLKETVSNWNENQYGILYYGKRSFGFNKEGIVYIDSEGNTKSPGEIHSEIIGYTVSVYVPGKEDIYIPVRYNLVEDLNNIKGDKLNKNENRKPMSTANSEDKEFYLSDSIGYKLRVVGAAAGSRFYSLEGTKDGGATWDIINEDPFMGRGGGASGVAFINEKLGFIALSHSGGSYGELYRTEDGGLSFEIIDIPKIDVTLNNGSVISPFDFPKMPYEENGVLNVLVGQGSDGDYNGNSSVLYQSKDNGITWEYIEEVKKVRE</sequence>
<comment type="caution">
    <text evidence="2">The sequence shown here is derived from an EMBL/GenBank/DDBJ whole genome shotgun (WGS) entry which is preliminary data.</text>
</comment>
<keyword evidence="1" id="KW-0812">Transmembrane</keyword>
<reference evidence="2" key="1">
    <citation type="submission" date="2022-05" db="EMBL/GenBank/DDBJ databases">
        <title>Draft genome sequence of Clostridium tertium strain CP3 isolated from Peru.</title>
        <authorList>
            <person name="Hurtado R."/>
            <person name="Lima L."/>
            <person name="Sousa T."/>
            <person name="Jaiswal A.K."/>
            <person name="Tiwari S."/>
            <person name="Maturrano L."/>
            <person name="Brenig B."/>
            <person name="Azevedo V."/>
        </authorList>
    </citation>
    <scope>NUCLEOTIDE SEQUENCE</scope>
    <source>
        <strain evidence="2">CP3</strain>
    </source>
</reference>
<feature type="transmembrane region" description="Helical" evidence="1">
    <location>
        <begin position="48"/>
        <end position="67"/>
    </location>
</feature>
<organism evidence="2 3">
    <name type="scientific">Clostridium tertium</name>
    <dbReference type="NCBI Taxonomy" id="1559"/>
    <lineage>
        <taxon>Bacteria</taxon>
        <taxon>Bacillati</taxon>
        <taxon>Bacillota</taxon>
        <taxon>Clostridia</taxon>
        <taxon>Eubacteriales</taxon>
        <taxon>Clostridiaceae</taxon>
        <taxon>Clostridium</taxon>
    </lineage>
</organism>
<keyword evidence="1" id="KW-0472">Membrane</keyword>
<feature type="transmembrane region" description="Helical" evidence="1">
    <location>
        <begin position="7"/>
        <end position="28"/>
    </location>
</feature>
<dbReference type="Gene3D" id="2.130.10.10">
    <property type="entry name" value="YVTN repeat-like/Quinoprotein amine dehydrogenase"/>
    <property type="match status" value="1"/>
</dbReference>
<dbReference type="AlphaFoldDB" id="A0A9X4B0V2"/>
<evidence type="ECO:0000256" key="1">
    <source>
        <dbReference type="SAM" id="Phobius"/>
    </source>
</evidence>
<keyword evidence="1" id="KW-1133">Transmembrane helix</keyword>
<dbReference type="SUPFAM" id="SSF110296">
    <property type="entry name" value="Oligoxyloglucan reducing end-specific cellobiohydrolase"/>
    <property type="match status" value="1"/>
</dbReference>
<protein>
    <submittedName>
        <fullName evidence="2">Uncharacterized protein</fullName>
    </submittedName>
</protein>
<dbReference type="CDD" id="cd15482">
    <property type="entry name" value="Sialidase_non-viral"/>
    <property type="match status" value="1"/>
</dbReference>
<accession>A0A9X4B0V2</accession>
<dbReference type="Proteomes" id="UP001141183">
    <property type="component" value="Unassembled WGS sequence"/>
</dbReference>
<name>A0A9X4B0V2_9CLOT</name>